<dbReference type="AlphaFoldDB" id="A0A9P8T8N6"/>
<dbReference type="InterPro" id="IPR057941">
    <property type="entry name" value="TPR_TNPO3_IPO13_2nd"/>
</dbReference>
<evidence type="ECO:0000313" key="3">
    <source>
        <dbReference type="Proteomes" id="UP000788993"/>
    </source>
</evidence>
<dbReference type="Proteomes" id="UP000788993">
    <property type="component" value="Unassembled WGS sequence"/>
</dbReference>
<dbReference type="Pfam" id="PF24138">
    <property type="entry name" value="TPR_TNPO3_IPO13_2nd"/>
    <property type="match status" value="1"/>
</dbReference>
<sequence>MSVPVQLNQALETLYGNSDPAVKEQANEYLLAFQRSEQAWQTAFDILAQPSSSVQASVFAAQTLRSKVQYDFAQLPHDQLSALKNSLLQLMVAYTGKQRLVITQLCITLANFALQYLDWKNAVDEIVSVLSGPATDTLLEFLKILPEELLDVKKTPLTDEEFEVRANELLAANVQSVLYILTTLAESRASNSASTNRLVLECIKSWIIDIPFEQVLSNNALCTLIFDGLLADDMFDTAIDCLSTIVGETADCNNDSVVEALYEQLLKLKPLMAQTQDDPEKVERFTELFATAGEAWHVQIAKKPYNFKPLVDIILQLTAYEEDLDVVKYTFKFWYDLKTLLISDARREARACFTPTYTQLVEIMIKHLRYPTTSNSTELRDLFHNDKEAEDKFKEFRYDMGDVLKDCCAVIGAPVALDIPFKILQSQMNLQMQGQPVTWQEIEAPLFSMRAMAKEVGTNENTILPQIMRYLVQLPENPKIRYAATLVLGRYTEWTAKHPEHLEEQLNYITSGFQQQQNMDIIIAASHALKYFCMDCAELLSNYLEQLYNFYSNVEPSLDIDSLYDITEGIAHILKEERDQDKLYNITLMFWKPTLEKLNQYSSAQPATAQELDKLHTQIADTVEILTIYVDALRPKSFSNASHPVARIVMEIVWPLVVRLVETHGRSVKVSERCMKLVRRSLQSYKTYLLPVVSTTAELLVSGFQNYKHGCYLWVSGAFIKEYAAEDDVSADIKEAVWGFSVQQAGNFIKIFNELGKDDIPEYTELVEDFFRMGNDVLMFLPVKLLESSLVEPVYRVAVRALETYPEYGTISSVLQFLVDLYSWGFETPPVSMADDIPEALKYKVLNFAVATGEELLTKLLGGLIFTFPSDCWPEANELVVKLVKLSMLQGGSKVGLGWLDRAMLSLPRGSVSDSERLKLLRTVETAINSNDFRRVRTSVRDFVSWYRRKNVDRRNNQ</sequence>
<dbReference type="Pfam" id="PF24140">
    <property type="entry name" value="TPR_TNPO3_IPO13_3rd"/>
    <property type="match status" value="1"/>
</dbReference>
<dbReference type="SMART" id="SM00913">
    <property type="entry name" value="IBN_N"/>
    <property type="match status" value="1"/>
</dbReference>
<evidence type="ECO:0000259" key="1">
    <source>
        <dbReference type="PROSITE" id="PS50166"/>
    </source>
</evidence>
<dbReference type="Pfam" id="PF08389">
    <property type="entry name" value="Xpo1"/>
    <property type="match status" value="1"/>
</dbReference>
<protein>
    <recommendedName>
        <fullName evidence="1">Importin N-terminal domain-containing protein</fullName>
    </recommendedName>
</protein>
<dbReference type="Pfam" id="PF24139">
    <property type="entry name" value="TPR_TNPO3_IPO13_4th"/>
    <property type="match status" value="1"/>
</dbReference>
<accession>A0A9P8T8N6</accession>
<reference evidence="2" key="1">
    <citation type="journal article" date="2021" name="Open Biol.">
        <title>Shared evolutionary footprints suggest mitochondrial oxidative damage underlies multiple complex I losses in fungi.</title>
        <authorList>
            <person name="Schikora-Tamarit M.A."/>
            <person name="Marcet-Houben M."/>
            <person name="Nosek J."/>
            <person name="Gabaldon T."/>
        </authorList>
    </citation>
    <scope>NUCLEOTIDE SEQUENCE</scope>
    <source>
        <strain evidence="2">NCAIM Y.01608</strain>
    </source>
</reference>
<dbReference type="EMBL" id="JAEUBD010000983">
    <property type="protein sequence ID" value="KAH3670036.1"/>
    <property type="molecule type" value="Genomic_DNA"/>
</dbReference>
<gene>
    <name evidence="2" type="ORF">OGATHE_002849</name>
</gene>
<keyword evidence="3" id="KW-1185">Reference proteome</keyword>
<dbReference type="InterPro" id="IPR011989">
    <property type="entry name" value="ARM-like"/>
</dbReference>
<dbReference type="GO" id="GO:0005634">
    <property type="term" value="C:nucleus"/>
    <property type="evidence" value="ECO:0007669"/>
    <property type="project" value="UniProtKB-ARBA"/>
</dbReference>
<dbReference type="SUPFAM" id="SSF48371">
    <property type="entry name" value="ARM repeat"/>
    <property type="match status" value="1"/>
</dbReference>
<dbReference type="GO" id="GO:0006606">
    <property type="term" value="P:protein import into nucleus"/>
    <property type="evidence" value="ECO:0007669"/>
    <property type="project" value="TreeGrafter"/>
</dbReference>
<dbReference type="InterPro" id="IPR058537">
    <property type="entry name" value="TPR_TNPO3_IPO13_4th"/>
</dbReference>
<dbReference type="PANTHER" id="PTHR12363:SF53">
    <property type="entry name" value="MRNA TRANSPORT REGULATOR MTR10"/>
    <property type="match status" value="1"/>
</dbReference>
<dbReference type="InterPro" id="IPR016024">
    <property type="entry name" value="ARM-type_fold"/>
</dbReference>
<proteinExistence type="predicted"/>
<name>A0A9P8T8N6_9ASCO</name>
<dbReference type="InterPro" id="IPR013598">
    <property type="entry name" value="Exportin-1/Importin-b-like"/>
</dbReference>
<comment type="caution">
    <text evidence="2">The sequence shown here is derived from an EMBL/GenBank/DDBJ whole genome shotgun (WGS) entry which is preliminary data.</text>
</comment>
<dbReference type="PROSITE" id="PS50166">
    <property type="entry name" value="IMPORTIN_B_NT"/>
    <property type="match status" value="1"/>
</dbReference>
<dbReference type="OrthoDB" id="435593at2759"/>
<organism evidence="2 3">
    <name type="scientific">Ogataea polymorpha</name>
    <dbReference type="NCBI Taxonomy" id="460523"/>
    <lineage>
        <taxon>Eukaryota</taxon>
        <taxon>Fungi</taxon>
        <taxon>Dikarya</taxon>
        <taxon>Ascomycota</taxon>
        <taxon>Saccharomycotina</taxon>
        <taxon>Pichiomycetes</taxon>
        <taxon>Pichiales</taxon>
        <taxon>Pichiaceae</taxon>
        <taxon>Ogataea</taxon>
    </lineage>
</organism>
<dbReference type="InterPro" id="IPR051345">
    <property type="entry name" value="Importin_beta-like_NTR"/>
</dbReference>
<dbReference type="PANTHER" id="PTHR12363">
    <property type="entry name" value="TRANSPORTIN 3 AND IMPORTIN 13"/>
    <property type="match status" value="1"/>
</dbReference>
<reference evidence="2" key="2">
    <citation type="submission" date="2021-01" db="EMBL/GenBank/DDBJ databases">
        <authorList>
            <person name="Schikora-Tamarit M.A."/>
        </authorList>
    </citation>
    <scope>NUCLEOTIDE SEQUENCE</scope>
    <source>
        <strain evidence="2">NCAIM Y.01608</strain>
    </source>
</reference>
<dbReference type="Pfam" id="PF03810">
    <property type="entry name" value="IBN_N"/>
    <property type="match status" value="1"/>
</dbReference>
<evidence type="ECO:0000313" key="2">
    <source>
        <dbReference type="EMBL" id="KAH3670036.1"/>
    </source>
</evidence>
<dbReference type="InterPro" id="IPR001494">
    <property type="entry name" value="Importin-beta_N"/>
</dbReference>
<dbReference type="GO" id="GO:0031267">
    <property type="term" value="F:small GTPase binding"/>
    <property type="evidence" value="ECO:0007669"/>
    <property type="project" value="InterPro"/>
</dbReference>
<dbReference type="InterPro" id="IPR057942">
    <property type="entry name" value="TPR_TNPO3_IPO13_3rd"/>
</dbReference>
<dbReference type="Gene3D" id="1.25.10.10">
    <property type="entry name" value="Leucine-rich Repeat Variant"/>
    <property type="match status" value="1"/>
</dbReference>
<dbReference type="GO" id="GO:0005737">
    <property type="term" value="C:cytoplasm"/>
    <property type="evidence" value="ECO:0007669"/>
    <property type="project" value="TreeGrafter"/>
</dbReference>
<feature type="domain" description="Importin N-terminal" evidence="1">
    <location>
        <begin position="26"/>
        <end position="93"/>
    </location>
</feature>